<dbReference type="SUPFAM" id="SSF51182">
    <property type="entry name" value="RmlC-like cupins"/>
    <property type="match status" value="1"/>
</dbReference>
<dbReference type="Proteomes" id="UP001597295">
    <property type="component" value="Unassembled WGS sequence"/>
</dbReference>
<dbReference type="PANTHER" id="PTHR21221:SF1">
    <property type="entry name" value="UREIDOGLYCOLATE LYASE"/>
    <property type="match status" value="1"/>
</dbReference>
<dbReference type="Gene3D" id="2.60.120.480">
    <property type="entry name" value="Ureidoglycolate hydrolase"/>
    <property type="match status" value="1"/>
</dbReference>
<sequence length="163" mass="18079">MKLLRVRPLTKEAFAPFGDVIETKSEFLTINEGKAQRHHDLAKVDVESEGGRTLINIFRATPWDRPIGLRVMERHPLGSQAFISMNGRPFLLVVAKAGIPPGPQDLQAFVTQPGQGINYAKGTWHHPLLVLDQPDDVLVVDRGGSGHNLDEIDIIGWNLGLEY</sequence>
<evidence type="ECO:0000256" key="2">
    <source>
        <dbReference type="ARBA" id="ARBA00022631"/>
    </source>
</evidence>
<dbReference type="NCBIfam" id="NF009932">
    <property type="entry name" value="PRK13395.1"/>
    <property type="match status" value="1"/>
</dbReference>
<protein>
    <submittedName>
        <fullName evidence="5">Ureidoglycolate lyase</fullName>
    </submittedName>
</protein>
<dbReference type="InterPro" id="IPR011051">
    <property type="entry name" value="RmlC_Cupin_sf"/>
</dbReference>
<organism evidence="5 6">
    <name type="scientific">Lacibacterium aquatile</name>
    <dbReference type="NCBI Taxonomy" id="1168082"/>
    <lineage>
        <taxon>Bacteria</taxon>
        <taxon>Pseudomonadati</taxon>
        <taxon>Pseudomonadota</taxon>
        <taxon>Alphaproteobacteria</taxon>
        <taxon>Rhodospirillales</taxon>
        <taxon>Rhodospirillaceae</taxon>
    </lineage>
</organism>
<keyword evidence="2" id="KW-0659">Purine metabolism</keyword>
<dbReference type="InterPro" id="IPR024060">
    <property type="entry name" value="Ureidoglycolate_lyase_dom_sf"/>
</dbReference>
<dbReference type="GO" id="GO:0016829">
    <property type="term" value="F:lyase activity"/>
    <property type="evidence" value="ECO:0007669"/>
    <property type="project" value="UniProtKB-KW"/>
</dbReference>
<name>A0ABW5DTS7_9PROT</name>
<keyword evidence="3 5" id="KW-0456">Lyase</keyword>
<dbReference type="Pfam" id="PF04115">
    <property type="entry name" value="Ureidogly_lyase"/>
    <property type="match status" value="1"/>
</dbReference>
<evidence type="ECO:0000256" key="3">
    <source>
        <dbReference type="ARBA" id="ARBA00023239"/>
    </source>
</evidence>
<evidence type="ECO:0000256" key="4">
    <source>
        <dbReference type="ARBA" id="ARBA00047684"/>
    </source>
</evidence>
<reference evidence="6" key="1">
    <citation type="journal article" date="2019" name="Int. J. Syst. Evol. Microbiol.">
        <title>The Global Catalogue of Microorganisms (GCM) 10K type strain sequencing project: providing services to taxonomists for standard genome sequencing and annotation.</title>
        <authorList>
            <consortium name="The Broad Institute Genomics Platform"/>
            <consortium name="The Broad Institute Genome Sequencing Center for Infectious Disease"/>
            <person name="Wu L."/>
            <person name="Ma J."/>
        </authorList>
    </citation>
    <scope>NUCLEOTIDE SEQUENCE [LARGE SCALE GENOMIC DNA]</scope>
    <source>
        <strain evidence="6">CGMCC 1.19062</strain>
    </source>
</reference>
<proteinExistence type="predicted"/>
<dbReference type="EMBL" id="JBHUIP010000013">
    <property type="protein sequence ID" value="MFD2264522.1"/>
    <property type="molecule type" value="Genomic_DNA"/>
</dbReference>
<evidence type="ECO:0000313" key="6">
    <source>
        <dbReference type="Proteomes" id="UP001597295"/>
    </source>
</evidence>
<dbReference type="InterPro" id="IPR047233">
    <property type="entry name" value="UAH_cupin"/>
</dbReference>
<dbReference type="RefSeq" id="WP_379877612.1">
    <property type="nucleotide sequence ID" value="NZ_JBHUIP010000013.1"/>
</dbReference>
<comment type="subunit">
    <text evidence="1">Homodimer.</text>
</comment>
<dbReference type="CDD" id="cd20298">
    <property type="entry name" value="cupin_UAH"/>
    <property type="match status" value="1"/>
</dbReference>
<dbReference type="InterPro" id="IPR007247">
    <property type="entry name" value="Ureidogly_lyase"/>
</dbReference>
<evidence type="ECO:0000256" key="1">
    <source>
        <dbReference type="ARBA" id="ARBA00011738"/>
    </source>
</evidence>
<gene>
    <name evidence="5" type="ORF">ACFSM5_16575</name>
</gene>
<keyword evidence="6" id="KW-1185">Reference proteome</keyword>
<dbReference type="PIRSF" id="PIRSF017306">
    <property type="entry name" value="Ureidogly_hydro"/>
    <property type="match status" value="1"/>
</dbReference>
<evidence type="ECO:0000313" key="5">
    <source>
        <dbReference type="EMBL" id="MFD2264522.1"/>
    </source>
</evidence>
<comment type="catalytic activity">
    <reaction evidence="4">
        <text>(S)-ureidoglycolate = urea + glyoxylate</text>
        <dbReference type="Rhea" id="RHEA:11304"/>
        <dbReference type="ChEBI" id="CHEBI:16199"/>
        <dbReference type="ChEBI" id="CHEBI:36655"/>
        <dbReference type="ChEBI" id="CHEBI:57296"/>
        <dbReference type="EC" id="4.3.2.3"/>
    </reaction>
</comment>
<accession>A0ABW5DTS7</accession>
<comment type="caution">
    <text evidence="5">The sequence shown here is derived from an EMBL/GenBank/DDBJ whole genome shotgun (WGS) entry which is preliminary data.</text>
</comment>
<dbReference type="PANTHER" id="PTHR21221">
    <property type="entry name" value="UREIDOGLYCOLATE HYDROLASE"/>
    <property type="match status" value="1"/>
</dbReference>